<feature type="compositionally biased region" description="Polar residues" evidence="1">
    <location>
        <begin position="94"/>
        <end position="107"/>
    </location>
</feature>
<evidence type="ECO:0000313" key="3">
    <source>
        <dbReference type="Proteomes" id="UP001195914"/>
    </source>
</evidence>
<proteinExistence type="predicted"/>
<sequence>MHPLDRVGSNQAQIDVTAASPAVAGLDDRKGNLGGAADHMAQDSTADSAHDVESVDLIREFYLTRLGESAAEPSAKAVRRVCSPAKSDAMPASFDTNSPEQELPTQRSPFSIDKSMLASLGTINRQLEQYYRQVNESGSCGIWSSEDSLSRIYLDTTDHSWPSPSELLGVHGTSPDLSEALHALDRRDDLCRKILAVQHCSLLAMGRNAGRESDLISRSMISSRDTLHSESVSSDADELRRLRRMVELYKSELSRLYEH</sequence>
<reference evidence="2" key="2">
    <citation type="submission" date="2021-05" db="EMBL/GenBank/DDBJ databases">
        <authorList>
            <person name="Pain A."/>
        </authorList>
    </citation>
    <scope>NUCLEOTIDE SEQUENCE</scope>
    <source>
        <strain evidence="2">1802A</strain>
    </source>
</reference>
<protein>
    <submittedName>
        <fullName evidence="2">Uncharacterized protein</fullName>
    </submittedName>
</protein>
<dbReference type="EMBL" id="JAHBMH010000003">
    <property type="protein sequence ID" value="KAK1940293.1"/>
    <property type="molecule type" value="Genomic_DNA"/>
</dbReference>
<reference evidence="2" key="1">
    <citation type="journal article" date="2014" name="Nucleic Acids Res.">
        <title>The evolutionary dynamics of variant antigen genes in Babesia reveal a history of genomic innovation underlying host-parasite interaction.</title>
        <authorList>
            <person name="Jackson A.P."/>
            <person name="Otto T.D."/>
            <person name="Darby A."/>
            <person name="Ramaprasad A."/>
            <person name="Xia D."/>
            <person name="Echaide I.E."/>
            <person name="Farber M."/>
            <person name="Gahlot S."/>
            <person name="Gamble J."/>
            <person name="Gupta D."/>
            <person name="Gupta Y."/>
            <person name="Jackson L."/>
            <person name="Malandrin L."/>
            <person name="Malas T.B."/>
            <person name="Moussa E."/>
            <person name="Nair M."/>
            <person name="Reid A.J."/>
            <person name="Sanders M."/>
            <person name="Sharma J."/>
            <person name="Tracey A."/>
            <person name="Quail M.A."/>
            <person name="Weir W."/>
            <person name="Wastling J.M."/>
            <person name="Hall N."/>
            <person name="Willadsen P."/>
            <person name="Lingelbach K."/>
            <person name="Shiels B."/>
            <person name="Tait A."/>
            <person name="Berriman M."/>
            <person name="Allred D.R."/>
            <person name="Pain A."/>
        </authorList>
    </citation>
    <scope>NUCLEOTIDE SEQUENCE</scope>
    <source>
        <strain evidence="2">1802A</strain>
    </source>
</reference>
<accession>A0AAD9GL79</accession>
<dbReference type="Proteomes" id="UP001195914">
    <property type="component" value="Unassembled WGS sequence"/>
</dbReference>
<feature type="region of interest" description="Disordered" evidence="1">
    <location>
        <begin position="1"/>
        <end position="48"/>
    </location>
</feature>
<organism evidence="2 3">
    <name type="scientific">Babesia divergens</name>
    <dbReference type="NCBI Taxonomy" id="32595"/>
    <lineage>
        <taxon>Eukaryota</taxon>
        <taxon>Sar</taxon>
        <taxon>Alveolata</taxon>
        <taxon>Apicomplexa</taxon>
        <taxon>Aconoidasida</taxon>
        <taxon>Piroplasmida</taxon>
        <taxon>Babesiidae</taxon>
        <taxon>Babesia</taxon>
    </lineage>
</organism>
<dbReference type="AlphaFoldDB" id="A0AAD9GL79"/>
<keyword evidence="3" id="KW-1185">Reference proteome</keyword>
<evidence type="ECO:0000256" key="1">
    <source>
        <dbReference type="SAM" id="MobiDB-lite"/>
    </source>
</evidence>
<evidence type="ECO:0000313" key="2">
    <source>
        <dbReference type="EMBL" id="KAK1940293.1"/>
    </source>
</evidence>
<gene>
    <name evidence="2" type="ORF">X943_001573</name>
</gene>
<feature type="region of interest" description="Disordered" evidence="1">
    <location>
        <begin position="87"/>
        <end position="107"/>
    </location>
</feature>
<name>A0AAD9GL79_BABDI</name>
<comment type="caution">
    <text evidence="2">The sequence shown here is derived from an EMBL/GenBank/DDBJ whole genome shotgun (WGS) entry which is preliminary data.</text>
</comment>